<comment type="caution">
    <text evidence="6">The sequence shown here is derived from an EMBL/GenBank/DDBJ whole genome shotgun (WGS) entry which is preliminary data.</text>
</comment>
<comment type="subcellular location">
    <subcellularLocation>
        <location evidence="1">Nucleus</location>
    </subcellularLocation>
</comment>
<accession>A0A9W9H2Y7</accession>
<dbReference type="InterPro" id="IPR036864">
    <property type="entry name" value="Zn2-C6_fun-type_DNA-bd_sf"/>
</dbReference>
<dbReference type="PROSITE" id="PS50048">
    <property type="entry name" value="ZN2_CY6_FUNGAL_2"/>
    <property type="match status" value="1"/>
</dbReference>
<keyword evidence="2" id="KW-0805">Transcription regulation</keyword>
<keyword evidence="4" id="KW-0804">Transcription</keyword>
<dbReference type="SUPFAM" id="SSF57701">
    <property type="entry name" value="Zn2/Cys6 DNA-binding domain"/>
    <property type="match status" value="1"/>
</dbReference>
<protein>
    <submittedName>
        <fullName evidence="6">Uncharacterized protein</fullName>
    </submittedName>
</protein>
<dbReference type="PANTHER" id="PTHR37534:SF17">
    <property type="entry name" value="ZN(2)-C6 FUNGAL-TYPE DOMAIN-CONTAINING PROTEIN"/>
    <property type="match status" value="1"/>
</dbReference>
<dbReference type="AlphaFoldDB" id="A0A9W9H2Y7"/>
<name>A0A9W9H2Y7_9EURO</name>
<dbReference type="GO" id="GO:0000981">
    <property type="term" value="F:DNA-binding transcription factor activity, RNA polymerase II-specific"/>
    <property type="evidence" value="ECO:0007669"/>
    <property type="project" value="InterPro"/>
</dbReference>
<dbReference type="Pfam" id="PF11951">
    <property type="entry name" value="Fungal_trans_2"/>
    <property type="match status" value="2"/>
</dbReference>
<dbReference type="GO" id="GO:0045944">
    <property type="term" value="P:positive regulation of transcription by RNA polymerase II"/>
    <property type="evidence" value="ECO:0007669"/>
    <property type="project" value="TreeGrafter"/>
</dbReference>
<reference evidence="6" key="2">
    <citation type="journal article" date="2023" name="IMA Fungus">
        <title>Comparative genomic study of the Penicillium genus elucidates a diverse pangenome and 15 lateral gene transfer events.</title>
        <authorList>
            <person name="Petersen C."/>
            <person name="Sorensen T."/>
            <person name="Nielsen M.R."/>
            <person name="Sondergaard T.E."/>
            <person name="Sorensen J.L."/>
            <person name="Fitzpatrick D.A."/>
            <person name="Frisvad J.C."/>
            <person name="Nielsen K.L."/>
        </authorList>
    </citation>
    <scope>NUCLEOTIDE SEQUENCE</scope>
    <source>
        <strain evidence="6">IBT 21472</strain>
    </source>
</reference>
<dbReference type="CDD" id="cd00067">
    <property type="entry name" value="GAL4"/>
    <property type="match status" value="1"/>
</dbReference>
<evidence type="ECO:0000256" key="5">
    <source>
        <dbReference type="ARBA" id="ARBA00023242"/>
    </source>
</evidence>
<dbReference type="InterPro" id="IPR021858">
    <property type="entry name" value="Fun_TF"/>
</dbReference>
<dbReference type="PANTHER" id="PTHR37534">
    <property type="entry name" value="TRANSCRIPTIONAL ACTIVATOR PROTEIN UGA3"/>
    <property type="match status" value="1"/>
</dbReference>
<evidence type="ECO:0000256" key="2">
    <source>
        <dbReference type="ARBA" id="ARBA00023015"/>
    </source>
</evidence>
<dbReference type="InterPro" id="IPR001138">
    <property type="entry name" value="Zn2Cys6_DnaBD"/>
</dbReference>
<dbReference type="GO" id="GO:0005634">
    <property type="term" value="C:nucleus"/>
    <property type="evidence" value="ECO:0007669"/>
    <property type="project" value="UniProtKB-SubCell"/>
</dbReference>
<dbReference type="GO" id="GO:0008270">
    <property type="term" value="F:zinc ion binding"/>
    <property type="evidence" value="ECO:0007669"/>
    <property type="project" value="InterPro"/>
</dbReference>
<evidence type="ECO:0000256" key="4">
    <source>
        <dbReference type="ARBA" id="ARBA00023163"/>
    </source>
</evidence>
<keyword evidence="3" id="KW-0238">DNA-binding</keyword>
<evidence type="ECO:0000313" key="7">
    <source>
        <dbReference type="Proteomes" id="UP001147746"/>
    </source>
</evidence>
<evidence type="ECO:0000256" key="1">
    <source>
        <dbReference type="ARBA" id="ARBA00004123"/>
    </source>
</evidence>
<gene>
    <name evidence="6" type="ORF">N7476_009771</name>
</gene>
<evidence type="ECO:0000313" key="6">
    <source>
        <dbReference type="EMBL" id="KAJ5302972.1"/>
    </source>
</evidence>
<proteinExistence type="predicted"/>
<dbReference type="GO" id="GO:0000976">
    <property type="term" value="F:transcription cis-regulatory region binding"/>
    <property type="evidence" value="ECO:0007669"/>
    <property type="project" value="TreeGrafter"/>
</dbReference>
<reference evidence="6" key="1">
    <citation type="submission" date="2022-12" db="EMBL/GenBank/DDBJ databases">
        <authorList>
            <person name="Petersen C."/>
        </authorList>
    </citation>
    <scope>NUCLEOTIDE SEQUENCE</scope>
    <source>
        <strain evidence="6">IBT 21472</strain>
    </source>
</reference>
<keyword evidence="7" id="KW-1185">Reference proteome</keyword>
<keyword evidence="5" id="KW-0539">Nucleus</keyword>
<evidence type="ECO:0000256" key="3">
    <source>
        <dbReference type="ARBA" id="ARBA00023125"/>
    </source>
</evidence>
<organism evidence="6 7">
    <name type="scientific">Penicillium atrosanguineum</name>
    <dbReference type="NCBI Taxonomy" id="1132637"/>
    <lineage>
        <taxon>Eukaryota</taxon>
        <taxon>Fungi</taxon>
        <taxon>Dikarya</taxon>
        <taxon>Ascomycota</taxon>
        <taxon>Pezizomycotina</taxon>
        <taxon>Eurotiomycetes</taxon>
        <taxon>Eurotiomycetidae</taxon>
        <taxon>Eurotiales</taxon>
        <taxon>Aspergillaceae</taxon>
        <taxon>Penicillium</taxon>
    </lineage>
</organism>
<dbReference type="EMBL" id="JAPZBO010000009">
    <property type="protein sequence ID" value="KAJ5302972.1"/>
    <property type="molecule type" value="Genomic_DNA"/>
</dbReference>
<dbReference type="Gene3D" id="4.10.240.10">
    <property type="entry name" value="Zn(2)-C6 fungal-type DNA-binding domain"/>
    <property type="match status" value="1"/>
</dbReference>
<sequence>MAPSGAKPKRNVRIDSLPSDRRIAAKDCRQCVTRRIKCDRSMPHCRKCSIRGLVCPGFPRVYLRWDQGVASRGYLSGKSLPLVGCNASVPGLEYVSSSDSSFILSPQNVSIQNASPTSDAELATQHLSRSLCDKLLLHFLSNVASRLTWIDGPDNPWRSLVLPLAQRSACLRLSILGLAAAHLSATSAEFERSSTHLQVNQRLRNEILGTLSRKMQIECSANSISVGGGFLDFSLVEMLASMLVLCYGELHIPGSMDWKLHLRACHAIIERHHLRSMRELSGDVIAKWLINEVIDLEIFGNISAFTLELDPSVMMTWPAVFDGDFWDFTLLINETTVAERSHYALLKSSNGPVQVDMRYWHAKLEIACTRASMLISSFPEDEPLKRTRFRAIIEAHYHACLIYSYQALASQAEAAEAIQSSLNHLWNIVVAVTTEPGPTFAHDIFFPLFIVGTESQHDKQRQSHIENLFLQSIATTGFWCNHAALRFLHLFWESSSDKHQRSWIQFARINEEEIGSFFVF</sequence>
<dbReference type="Proteomes" id="UP001147746">
    <property type="component" value="Unassembled WGS sequence"/>
</dbReference>